<accession>B0DX67</accession>
<keyword evidence="2" id="KW-1185">Reference proteome</keyword>
<dbReference type="Proteomes" id="UP000001194">
    <property type="component" value="Unassembled WGS sequence"/>
</dbReference>
<evidence type="ECO:0000313" key="2">
    <source>
        <dbReference type="Proteomes" id="UP000001194"/>
    </source>
</evidence>
<name>B0DX67_LACBS</name>
<protein>
    <submittedName>
        <fullName evidence="1">Predicted protein</fullName>
    </submittedName>
</protein>
<gene>
    <name evidence="1" type="ORF">LACBIDRAFT_312949</name>
</gene>
<dbReference type="AlphaFoldDB" id="B0DX67"/>
<dbReference type="KEGG" id="lbc:LACBIDRAFT_312949"/>
<proteinExistence type="predicted"/>
<dbReference type="HOGENOM" id="CLU_2996873_0_0_1"/>
<sequence>MTLFSITPLAHHLLPSLRLWFGAVQWPSQRVPLLLYRALPAILPLPTSTTCDLNFTT</sequence>
<organism evidence="2">
    <name type="scientific">Laccaria bicolor (strain S238N-H82 / ATCC MYA-4686)</name>
    <name type="common">Bicoloured deceiver</name>
    <name type="synonym">Laccaria laccata var. bicolor</name>
    <dbReference type="NCBI Taxonomy" id="486041"/>
    <lineage>
        <taxon>Eukaryota</taxon>
        <taxon>Fungi</taxon>
        <taxon>Dikarya</taxon>
        <taxon>Basidiomycota</taxon>
        <taxon>Agaricomycotina</taxon>
        <taxon>Agaricomycetes</taxon>
        <taxon>Agaricomycetidae</taxon>
        <taxon>Agaricales</taxon>
        <taxon>Agaricineae</taxon>
        <taxon>Hydnangiaceae</taxon>
        <taxon>Laccaria</taxon>
    </lineage>
</organism>
<dbReference type="EMBL" id="DS547146">
    <property type="protein sequence ID" value="EDR00742.1"/>
    <property type="molecule type" value="Genomic_DNA"/>
</dbReference>
<dbReference type="GeneID" id="6084246"/>
<evidence type="ECO:0000313" key="1">
    <source>
        <dbReference type="EMBL" id="EDR00742.1"/>
    </source>
</evidence>
<dbReference type="InParanoid" id="B0DX67"/>
<dbReference type="RefSeq" id="XP_001888534.1">
    <property type="nucleotide sequence ID" value="XM_001888499.1"/>
</dbReference>
<reference evidence="1 2" key="1">
    <citation type="journal article" date="2008" name="Nature">
        <title>The genome of Laccaria bicolor provides insights into mycorrhizal symbiosis.</title>
        <authorList>
            <person name="Martin F."/>
            <person name="Aerts A."/>
            <person name="Ahren D."/>
            <person name="Brun A."/>
            <person name="Danchin E.G.J."/>
            <person name="Duchaussoy F."/>
            <person name="Gibon J."/>
            <person name="Kohler A."/>
            <person name="Lindquist E."/>
            <person name="Pereda V."/>
            <person name="Salamov A."/>
            <person name="Shapiro H.J."/>
            <person name="Wuyts J."/>
            <person name="Blaudez D."/>
            <person name="Buee M."/>
            <person name="Brokstein P."/>
            <person name="Canbaeck B."/>
            <person name="Cohen D."/>
            <person name="Courty P.E."/>
            <person name="Coutinho P.M."/>
            <person name="Delaruelle C."/>
            <person name="Detter J.C."/>
            <person name="Deveau A."/>
            <person name="DiFazio S."/>
            <person name="Duplessis S."/>
            <person name="Fraissinet-Tachet L."/>
            <person name="Lucic E."/>
            <person name="Frey-Klett P."/>
            <person name="Fourrey C."/>
            <person name="Feussner I."/>
            <person name="Gay G."/>
            <person name="Grimwood J."/>
            <person name="Hoegger P.J."/>
            <person name="Jain P."/>
            <person name="Kilaru S."/>
            <person name="Labbe J."/>
            <person name="Lin Y.C."/>
            <person name="Legue V."/>
            <person name="Le Tacon F."/>
            <person name="Marmeisse R."/>
            <person name="Melayah D."/>
            <person name="Montanini B."/>
            <person name="Muratet M."/>
            <person name="Nehls U."/>
            <person name="Niculita-Hirzel H."/>
            <person name="Oudot-Le Secq M.P."/>
            <person name="Peter M."/>
            <person name="Quesneville H."/>
            <person name="Rajashekar B."/>
            <person name="Reich M."/>
            <person name="Rouhier N."/>
            <person name="Schmutz J."/>
            <person name="Yin T."/>
            <person name="Chalot M."/>
            <person name="Henrissat B."/>
            <person name="Kuees U."/>
            <person name="Lucas S."/>
            <person name="Van de Peer Y."/>
            <person name="Podila G.K."/>
            <person name="Polle A."/>
            <person name="Pukkila P.J."/>
            <person name="Richardson P.M."/>
            <person name="Rouze P."/>
            <person name="Sanders I.R."/>
            <person name="Stajich J.E."/>
            <person name="Tunlid A."/>
            <person name="Tuskan G."/>
            <person name="Grigoriev I.V."/>
        </authorList>
    </citation>
    <scope>NUCLEOTIDE SEQUENCE [LARGE SCALE GENOMIC DNA]</scope>
    <source>
        <strain evidence="2">S238N-H82 / ATCC MYA-4686</strain>
    </source>
</reference>